<dbReference type="Proteomes" id="UP000011518">
    <property type="component" value="Unassembled WGS sequence"/>
</dbReference>
<dbReference type="Gene3D" id="1.25.10.10">
    <property type="entry name" value="Leucine-rich Repeat Variant"/>
    <property type="match status" value="3"/>
</dbReference>
<dbReference type="GO" id="GO:0042273">
    <property type="term" value="P:ribosomal large subunit biogenesis"/>
    <property type="evidence" value="ECO:0007669"/>
    <property type="project" value="TreeGrafter"/>
</dbReference>
<keyword evidence="11" id="KW-0132">Cell division</keyword>
<dbReference type="FunCoup" id="L9KGF5">
    <property type="interactions" value="865"/>
</dbReference>
<keyword evidence="12" id="KW-0507">mRNA processing</keyword>
<evidence type="ECO:0000256" key="24">
    <source>
        <dbReference type="ARBA" id="ARBA00048830"/>
    </source>
</evidence>
<comment type="similarity">
    <text evidence="25">Belongs to the nuclear import and ribosome assembly adapter family.</text>
</comment>
<evidence type="ECO:0000256" key="5">
    <source>
        <dbReference type="ARBA" id="ARBA00008593"/>
    </source>
</evidence>
<reference evidence="37" key="1">
    <citation type="submission" date="2012-07" db="EMBL/GenBank/DDBJ databases">
        <title>Genome of the Chinese tree shrew, a rising model animal genetically related to primates.</title>
        <authorList>
            <person name="Zhang G."/>
            <person name="Fan Y."/>
            <person name="Yao Y."/>
            <person name="Huang Z."/>
        </authorList>
    </citation>
    <scope>NUCLEOTIDE SEQUENCE [LARGE SCALE GENOMIC DNA]</scope>
</reference>
<comment type="catalytic activity">
    <reaction evidence="24">
        <text>RNA(n) + ATP = RNA(n)-3'-adenine ribonucleotide + diphosphate</text>
        <dbReference type="Rhea" id="RHEA:11332"/>
        <dbReference type="Rhea" id="RHEA-COMP:14527"/>
        <dbReference type="Rhea" id="RHEA-COMP:17347"/>
        <dbReference type="ChEBI" id="CHEBI:30616"/>
        <dbReference type="ChEBI" id="CHEBI:33019"/>
        <dbReference type="ChEBI" id="CHEBI:140395"/>
        <dbReference type="ChEBI" id="CHEBI:173115"/>
        <dbReference type="EC" id="2.7.7.19"/>
    </reaction>
</comment>
<evidence type="ECO:0000256" key="13">
    <source>
        <dbReference type="ARBA" id="ARBA00022679"/>
    </source>
</evidence>
<evidence type="ECO:0000256" key="1">
    <source>
        <dbReference type="ARBA" id="ARBA00001936"/>
    </source>
</evidence>
<dbReference type="FunFam" id="1.25.10.10:FF:000581">
    <property type="entry name" value="HEAT repeat-containing protein 3 isoform X2"/>
    <property type="match status" value="1"/>
</dbReference>
<feature type="region of interest" description="Disordered" evidence="32">
    <location>
        <begin position="953"/>
        <end position="1047"/>
    </location>
</feature>
<dbReference type="GO" id="GO:0006364">
    <property type="term" value="P:rRNA processing"/>
    <property type="evidence" value="ECO:0007669"/>
    <property type="project" value="UniProtKB-KW"/>
</dbReference>
<dbReference type="STRING" id="246437.L9KGF5"/>
<feature type="domain" description="Poly(A) RNA polymerase mitochondrial-like central palm" evidence="34">
    <location>
        <begin position="646"/>
        <end position="775"/>
    </location>
</feature>
<evidence type="ECO:0000256" key="28">
    <source>
        <dbReference type="ARBA" id="ARBA00076530"/>
    </source>
</evidence>
<reference evidence="37" key="2">
    <citation type="journal article" date="2013" name="Nat. Commun.">
        <title>Genome of the Chinese tree shrew.</title>
        <authorList>
            <person name="Fan Y."/>
            <person name="Huang Z.Y."/>
            <person name="Cao C.C."/>
            <person name="Chen C.S."/>
            <person name="Chen Y.X."/>
            <person name="Fan D.D."/>
            <person name="He J."/>
            <person name="Hou H.L."/>
            <person name="Hu L."/>
            <person name="Hu X.T."/>
            <person name="Jiang X.T."/>
            <person name="Lai R."/>
            <person name="Lang Y.S."/>
            <person name="Liang B."/>
            <person name="Liao S.G."/>
            <person name="Mu D."/>
            <person name="Ma Y.Y."/>
            <person name="Niu Y.Y."/>
            <person name="Sun X.Q."/>
            <person name="Xia J.Q."/>
            <person name="Xiao J."/>
            <person name="Xiong Z.Q."/>
            <person name="Xu L."/>
            <person name="Yang L."/>
            <person name="Zhang Y."/>
            <person name="Zhao W."/>
            <person name="Zhao X.D."/>
            <person name="Zheng Y.T."/>
            <person name="Zhou J.M."/>
            <person name="Zhu Y.B."/>
            <person name="Zhang G.J."/>
            <person name="Wang J."/>
            <person name="Yao Y.G."/>
        </authorList>
    </citation>
    <scope>NUCLEOTIDE SEQUENCE [LARGE SCALE GENOMIC DNA]</scope>
</reference>
<dbReference type="Pfam" id="PF25567">
    <property type="entry name" value="TPR_SYO1"/>
    <property type="match status" value="1"/>
</dbReference>
<keyword evidence="17" id="KW-0498">Mitosis</keyword>
<evidence type="ECO:0000256" key="2">
    <source>
        <dbReference type="ARBA" id="ARBA00001946"/>
    </source>
</evidence>
<dbReference type="GO" id="GO:0070568">
    <property type="term" value="F:guanylyltransferase activity"/>
    <property type="evidence" value="ECO:0007669"/>
    <property type="project" value="UniProtKB-ARBA"/>
</dbReference>
<feature type="domain" description="PAP-associated" evidence="33">
    <location>
        <begin position="791"/>
        <end position="851"/>
    </location>
</feature>
<gene>
    <name evidence="36" type="ORF">TREES_T100004343</name>
</gene>
<dbReference type="EMBL" id="KB320874">
    <property type="protein sequence ID" value="ELW61529.1"/>
    <property type="molecule type" value="Genomic_DNA"/>
</dbReference>
<evidence type="ECO:0000259" key="34">
    <source>
        <dbReference type="Pfam" id="PF22600"/>
    </source>
</evidence>
<feature type="region of interest" description="Disordered" evidence="32">
    <location>
        <begin position="1"/>
        <end position="42"/>
    </location>
</feature>
<keyword evidence="20" id="KW-0832">Ubl conjugation</keyword>
<dbReference type="FunFam" id="1.10.1410.10:FF:000015">
    <property type="entry name" value="Terminal nucleotidyltransferase 4B"/>
    <property type="match status" value="1"/>
</dbReference>
<keyword evidence="18" id="KW-0067">ATP-binding</keyword>
<evidence type="ECO:0000256" key="22">
    <source>
        <dbReference type="ARBA" id="ARBA00023242"/>
    </source>
</evidence>
<dbReference type="Gene3D" id="3.30.460.10">
    <property type="entry name" value="Beta Polymerase, domain 2"/>
    <property type="match status" value="1"/>
</dbReference>
<name>L9KGF5_TUPCH</name>
<evidence type="ECO:0000256" key="16">
    <source>
        <dbReference type="ARBA" id="ARBA00022741"/>
    </source>
</evidence>
<dbReference type="InterPro" id="IPR054708">
    <property type="entry name" value="MTPAP-like_central"/>
</dbReference>
<dbReference type="CDD" id="cd05402">
    <property type="entry name" value="NT_PAP_TUTase"/>
    <property type="match status" value="1"/>
</dbReference>
<keyword evidence="8" id="KW-1017">Isopeptide bond</keyword>
<evidence type="ECO:0000256" key="31">
    <source>
        <dbReference type="ARBA" id="ARBA00082009"/>
    </source>
</evidence>
<keyword evidence="21" id="KW-0464">Manganese</keyword>
<organism evidence="36 37">
    <name type="scientific">Tupaia chinensis</name>
    <name type="common">Chinese tree shrew</name>
    <name type="synonym">Tupaia belangeri chinensis</name>
    <dbReference type="NCBI Taxonomy" id="246437"/>
    <lineage>
        <taxon>Eukaryota</taxon>
        <taxon>Metazoa</taxon>
        <taxon>Chordata</taxon>
        <taxon>Craniata</taxon>
        <taxon>Vertebrata</taxon>
        <taxon>Euteleostomi</taxon>
        <taxon>Mammalia</taxon>
        <taxon>Eutheria</taxon>
        <taxon>Euarchontoglires</taxon>
        <taxon>Scandentia</taxon>
        <taxon>Tupaiidae</taxon>
        <taxon>Tupaia</taxon>
    </lineage>
</organism>
<evidence type="ECO:0000256" key="3">
    <source>
        <dbReference type="ARBA" id="ARBA00004496"/>
    </source>
</evidence>
<dbReference type="GO" id="GO:0060212">
    <property type="term" value="P:negative regulation of nuclear-transcribed mRNA poly(A) tail shortening"/>
    <property type="evidence" value="ECO:0007669"/>
    <property type="project" value="UniProtKB-ARBA"/>
</dbReference>
<keyword evidence="23" id="KW-0131">Cell cycle</keyword>
<keyword evidence="15" id="KW-0479">Metal-binding</keyword>
<protein>
    <recommendedName>
        <fullName evidence="26">Terminal nucleotidyltransferase 4B</fullName>
        <ecNumber evidence="6">2.7.7.19</ecNumber>
    </recommendedName>
    <alternativeName>
        <fullName evidence="28">Non-canonical poly(A) RNA polymerase PAPD5</fullName>
    </alternativeName>
    <alternativeName>
        <fullName evidence="27">PAP-associated domain-containing protein 5</fullName>
    </alternativeName>
    <alternativeName>
        <fullName evidence="31">Terminal guanylyltransferase</fullName>
    </alternativeName>
    <alternativeName>
        <fullName evidence="30">Terminal uridylyltransferase 3</fullName>
    </alternativeName>
    <alternativeName>
        <fullName evidence="29">Topoisomerase-related function protein 4-2</fullName>
    </alternativeName>
</protein>
<keyword evidence="22" id="KW-0539">Nucleus</keyword>
<evidence type="ECO:0000256" key="17">
    <source>
        <dbReference type="ARBA" id="ARBA00022776"/>
    </source>
</evidence>
<dbReference type="InterPro" id="IPR002058">
    <property type="entry name" value="PAP_assoc"/>
</dbReference>
<evidence type="ECO:0000256" key="11">
    <source>
        <dbReference type="ARBA" id="ARBA00022618"/>
    </source>
</evidence>
<evidence type="ECO:0000256" key="7">
    <source>
        <dbReference type="ARBA" id="ARBA00022490"/>
    </source>
</evidence>
<dbReference type="GO" id="GO:0005730">
    <property type="term" value="C:nucleolus"/>
    <property type="evidence" value="ECO:0007669"/>
    <property type="project" value="UniProtKB-SubCell"/>
</dbReference>
<evidence type="ECO:0000256" key="10">
    <source>
        <dbReference type="ARBA" id="ARBA00022553"/>
    </source>
</evidence>
<dbReference type="InterPro" id="IPR057990">
    <property type="entry name" value="TPR_SYO1"/>
</dbReference>
<dbReference type="SUPFAM" id="SSF81631">
    <property type="entry name" value="PAP/OAS1 substrate-binding domain"/>
    <property type="match status" value="1"/>
</dbReference>
<keyword evidence="10" id="KW-0597">Phosphoprotein</keyword>
<feature type="compositionally biased region" description="Basic residues" evidence="32">
    <location>
        <begin position="1"/>
        <end position="11"/>
    </location>
</feature>
<evidence type="ECO:0000256" key="30">
    <source>
        <dbReference type="ARBA" id="ARBA00081892"/>
    </source>
</evidence>
<keyword evidence="37" id="KW-1185">Reference proteome</keyword>
<evidence type="ECO:0000256" key="12">
    <source>
        <dbReference type="ARBA" id="ARBA00022664"/>
    </source>
</evidence>
<evidence type="ECO:0000256" key="20">
    <source>
        <dbReference type="ARBA" id="ARBA00022843"/>
    </source>
</evidence>
<evidence type="ECO:0000256" key="4">
    <source>
        <dbReference type="ARBA" id="ARBA00004604"/>
    </source>
</evidence>
<evidence type="ECO:0000256" key="21">
    <source>
        <dbReference type="ARBA" id="ARBA00023211"/>
    </source>
</evidence>
<feature type="compositionally biased region" description="Low complexity" evidence="32">
    <location>
        <begin position="22"/>
        <end position="32"/>
    </location>
</feature>
<dbReference type="SUPFAM" id="SSF81301">
    <property type="entry name" value="Nucleotidyltransferase"/>
    <property type="match status" value="1"/>
</dbReference>
<dbReference type="InterPro" id="IPR016024">
    <property type="entry name" value="ARM-type_fold"/>
</dbReference>
<dbReference type="AlphaFoldDB" id="L9KGF5"/>
<evidence type="ECO:0000256" key="6">
    <source>
        <dbReference type="ARBA" id="ARBA00012388"/>
    </source>
</evidence>
<dbReference type="GO" id="GO:0005524">
    <property type="term" value="F:ATP binding"/>
    <property type="evidence" value="ECO:0007669"/>
    <property type="project" value="UniProtKB-KW"/>
</dbReference>
<comment type="subcellular location">
    <subcellularLocation>
        <location evidence="3">Cytoplasm</location>
    </subcellularLocation>
    <subcellularLocation>
        <location evidence="4">Nucleus</location>
        <location evidence="4">Nucleolus</location>
    </subcellularLocation>
</comment>
<comment type="cofactor">
    <cofactor evidence="2">
        <name>Mg(2+)</name>
        <dbReference type="ChEBI" id="CHEBI:18420"/>
    </cofactor>
</comment>
<dbReference type="EC" id="2.7.7.19" evidence="6"/>
<sequence>MGKSRTKRFKRPQFSPTGDCQAEAAAAANGTAGEEDDGPAAELLEKLQHPSAEVRECACAGLARLGQQRPALPGLARRDAVRRLGPLLLDPSPAVRASWSTECSAGLDSNELSPQEKKDRIRNSIETIANEAVNVLWNICVSEKVAVCRGREAIAKGYNKGAASMQYFSKLKKLNKGGTIWNLKDIIPCKSQAEIINAILKILSDVLEMDAGEIVIQMKEAETQRLKTTAETEEILENANGGDLIEDDEMEEVPHKRKVRRKTFVSDLLPSTDKELRETIALLTAQQTALEIIVNMCCSEDPSDDEWEELSSSDESDAFMESSFSDCGGQLLSPLCLSHEIHSALTNYLIPKKIFAKTAFPNSIAVDVCSRNPTWKPLIRKMNTVQCRALVCLQSLVSLLDVDHLGGAPALQALAQHLSELLFSQPDFAKHADFLEAISSALRALLQTMASKNISQCMTPDQLMTLCKAGIHSSNVGVRVNVVSILGITGSVLAKEDGTLETLKTIGSFLLEVATKDPSLVVAGEALDALFDVFADGKEAERASVQIKLLSALKEFQPVFKTKIRKEGRGKYSPDQLCVLDNVKMNLRSSNKRKRDNKASTYGLNYSLLQPSGGRAAGGGRADGSGGVYSGTPWKRRNYNQGVVGLHEEISDFYEYMSPRPEEEKMRMEVVNRIESVIKELWPSADVQIFGSFKTGLYLPTSDIDLVVFGKWENLPLWTLEEALRKHKVADEDSVKVLDKATVPIIKLTDSFTEVKVDISFNVQNGVRAADLIKDFTKLHPREDACIPNTNYGVLLIEFFELYGRHFNYLKTGIRIKDGGSYVAKDEVQKNMLDGYRPSMLYIEDPLQPGNDVGRSSYGAMQVKQAFDYAYVVLSHAVSPIAKYYPNNETESILGRIIRVTDEVATYRDWISKQWGLQNRPEPSCNGNGVTLIVDTQQLDKCNNNLSEENEALGKCRSKTSESLSKHSSNSSSGPVSSSSATQSSSSDVHGSARLFRSSSKGFQGTTQTSPGSLMTNKQHQGKSNNQYYHGKKRKHKRDAPLSDLCR</sequence>
<evidence type="ECO:0000256" key="8">
    <source>
        <dbReference type="ARBA" id="ARBA00022499"/>
    </source>
</evidence>
<keyword evidence="19" id="KW-0460">Magnesium</keyword>
<evidence type="ECO:0000256" key="29">
    <source>
        <dbReference type="ARBA" id="ARBA00079354"/>
    </source>
</evidence>
<evidence type="ECO:0000259" key="35">
    <source>
        <dbReference type="Pfam" id="PF25567"/>
    </source>
</evidence>
<keyword evidence="7" id="KW-0963">Cytoplasm</keyword>
<keyword evidence="13" id="KW-0808">Transferase</keyword>
<evidence type="ECO:0000256" key="23">
    <source>
        <dbReference type="ARBA" id="ARBA00023306"/>
    </source>
</evidence>
<evidence type="ECO:0000313" key="36">
    <source>
        <dbReference type="EMBL" id="ELW61529.1"/>
    </source>
</evidence>
<feature type="domain" description="SYO1-like TPR repeats" evidence="35">
    <location>
        <begin position="340"/>
        <end position="588"/>
    </location>
</feature>
<dbReference type="InterPro" id="IPR043519">
    <property type="entry name" value="NT_sf"/>
</dbReference>
<comment type="cofactor">
    <cofactor evidence="1">
        <name>Mn(2+)</name>
        <dbReference type="ChEBI" id="CHEBI:29035"/>
    </cofactor>
</comment>
<dbReference type="GO" id="GO:1905870">
    <property type="term" value="P:positive regulation of 3'-UTR-mediated mRNA stabilization"/>
    <property type="evidence" value="ECO:0007669"/>
    <property type="project" value="UniProtKB-ARBA"/>
</dbReference>
<evidence type="ECO:0000256" key="15">
    <source>
        <dbReference type="ARBA" id="ARBA00022723"/>
    </source>
</evidence>
<dbReference type="GO" id="GO:0005737">
    <property type="term" value="C:cytoplasm"/>
    <property type="evidence" value="ECO:0007669"/>
    <property type="project" value="UniProtKB-SubCell"/>
</dbReference>
<evidence type="ECO:0000256" key="14">
    <source>
        <dbReference type="ARBA" id="ARBA00022695"/>
    </source>
</evidence>
<accession>L9KGF5</accession>
<keyword evidence="16" id="KW-0547">Nucleotide-binding</keyword>
<evidence type="ECO:0000256" key="27">
    <source>
        <dbReference type="ARBA" id="ARBA00076411"/>
    </source>
</evidence>
<evidence type="ECO:0000256" key="19">
    <source>
        <dbReference type="ARBA" id="ARBA00022842"/>
    </source>
</evidence>
<dbReference type="GO" id="GO:0006397">
    <property type="term" value="P:mRNA processing"/>
    <property type="evidence" value="ECO:0007669"/>
    <property type="project" value="UniProtKB-KW"/>
</dbReference>
<evidence type="ECO:0000256" key="32">
    <source>
        <dbReference type="SAM" id="MobiDB-lite"/>
    </source>
</evidence>
<dbReference type="Pfam" id="PF22600">
    <property type="entry name" value="MTPAP-like_central"/>
    <property type="match status" value="1"/>
</dbReference>
<keyword evidence="9" id="KW-0698">rRNA processing</keyword>
<feature type="compositionally biased region" description="Polar residues" evidence="32">
    <location>
        <begin position="997"/>
        <end position="1028"/>
    </location>
</feature>
<dbReference type="GO" id="GO:0051301">
    <property type="term" value="P:cell division"/>
    <property type="evidence" value="ECO:0007669"/>
    <property type="project" value="UniProtKB-KW"/>
</dbReference>
<dbReference type="SUPFAM" id="SSF48371">
    <property type="entry name" value="ARM repeat"/>
    <property type="match status" value="1"/>
</dbReference>
<evidence type="ECO:0000256" key="25">
    <source>
        <dbReference type="ARBA" id="ARBA00049983"/>
    </source>
</evidence>
<dbReference type="GO" id="GO:0006606">
    <property type="term" value="P:protein import into nucleus"/>
    <property type="evidence" value="ECO:0007669"/>
    <property type="project" value="TreeGrafter"/>
</dbReference>
<dbReference type="InterPro" id="IPR052616">
    <property type="entry name" value="SYO1-like"/>
</dbReference>
<dbReference type="PANTHER" id="PTHR13347">
    <property type="entry name" value="HEAT REPEAT-CONTAINING PROTEIN 3"/>
    <property type="match status" value="1"/>
</dbReference>
<dbReference type="PANTHER" id="PTHR13347:SF1">
    <property type="entry name" value="HEAT REPEAT-CONTAINING PROTEIN 3"/>
    <property type="match status" value="1"/>
</dbReference>
<evidence type="ECO:0000256" key="26">
    <source>
        <dbReference type="ARBA" id="ARBA00067210"/>
    </source>
</evidence>
<proteinExistence type="inferred from homology"/>
<dbReference type="GO" id="GO:1990817">
    <property type="term" value="F:poly(A) RNA polymerase activity"/>
    <property type="evidence" value="ECO:0007669"/>
    <property type="project" value="UniProtKB-EC"/>
</dbReference>
<feature type="compositionally biased region" description="Low complexity" evidence="32">
    <location>
        <begin position="961"/>
        <end position="988"/>
    </location>
</feature>
<dbReference type="GO" id="GO:0046872">
    <property type="term" value="F:metal ion binding"/>
    <property type="evidence" value="ECO:0007669"/>
    <property type="project" value="UniProtKB-KW"/>
</dbReference>
<dbReference type="Gene3D" id="1.10.1410.10">
    <property type="match status" value="1"/>
</dbReference>
<evidence type="ECO:0000313" key="37">
    <source>
        <dbReference type="Proteomes" id="UP000011518"/>
    </source>
</evidence>
<dbReference type="InParanoid" id="L9KGF5"/>
<evidence type="ECO:0000256" key="18">
    <source>
        <dbReference type="ARBA" id="ARBA00022840"/>
    </source>
</evidence>
<evidence type="ECO:0000259" key="33">
    <source>
        <dbReference type="Pfam" id="PF03828"/>
    </source>
</evidence>
<dbReference type="FunFam" id="3.30.460.10:FF:000006">
    <property type="entry name" value="non-canonical poly(A) RNA polymerase PAPD5"/>
    <property type="match status" value="1"/>
</dbReference>
<evidence type="ECO:0000256" key="9">
    <source>
        <dbReference type="ARBA" id="ARBA00022552"/>
    </source>
</evidence>
<dbReference type="Pfam" id="PF03828">
    <property type="entry name" value="PAP_assoc"/>
    <property type="match status" value="1"/>
</dbReference>
<dbReference type="GO" id="GO:0051082">
    <property type="term" value="F:unfolded protein binding"/>
    <property type="evidence" value="ECO:0007669"/>
    <property type="project" value="TreeGrafter"/>
</dbReference>
<keyword evidence="14" id="KW-0548">Nucleotidyltransferase</keyword>
<comment type="similarity">
    <text evidence="5">Belongs to the DNA polymerase type-B-like family.</text>
</comment>
<dbReference type="InterPro" id="IPR011989">
    <property type="entry name" value="ARM-like"/>
</dbReference>